<reference evidence="5 6" key="1">
    <citation type="submission" date="2017-09" db="EMBL/GenBank/DDBJ databases">
        <authorList>
            <person name="Ehlers B."/>
            <person name="Leendertz F.H."/>
        </authorList>
    </citation>
    <scope>NUCLEOTIDE SEQUENCE [LARGE SCALE GENOMIC DNA]</scope>
    <source>
        <strain evidence="5 6">DSM 18289</strain>
    </source>
</reference>
<evidence type="ECO:0000256" key="1">
    <source>
        <dbReference type="ARBA" id="ARBA00000830"/>
    </source>
</evidence>
<accession>A0A285NAT6</accession>
<name>A0A285NAT6_9HYPH</name>
<dbReference type="PRINTS" id="PR00413">
    <property type="entry name" value="HADHALOGNASE"/>
</dbReference>
<dbReference type="SUPFAM" id="SSF56784">
    <property type="entry name" value="HAD-like"/>
    <property type="match status" value="1"/>
</dbReference>
<dbReference type="EC" id="3.1.3.18" evidence="4"/>
<dbReference type="PANTHER" id="PTHR43434">
    <property type="entry name" value="PHOSPHOGLYCOLATE PHOSPHATASE"/>
    <property type="match status" value="1"/>
</dbReference>
<dbReference type="GO" id="GO:0006281">
    <property type="term" value="P:DNA repair"/>
    <property type="evidence" value="ECO:0007669"/>
    <property type="project" value="TreeGrafter"/>
</dbReference>
<dbReference type="InterPro" id="IPR050155">
    <property type="entry name" value="HAD-like_hydrolase_sf"/>
</dbReference>
<gene>
    <name evidence="5" type="ORF">SAMN06265368_0416</name>
</gene>
<dbReference type="SFLD" id="SFLDG01129">
    <property type="entry name" value="C1.5:_HAD__Beta-PGM__Phosphata"/>
    <property type="match status" value="1"/>
</dbReference>
<protein>
    <recommendedName>
        <fullName evidence="4">phosphoglycolate phosphatase</fullName>
        <ecNumber evidence="4">3.1.3.18</ecNumber>
    </recommendedName>
</protein>
<dbReference type="InterPro" id="IPR006439">
    <property type="entry name" value="HAD-SF_hydro_IA"/>
</dbReference>
<dbReference type="InterPro" id="IPR036412">
    <property type="entry name" value="HAD-like_sf"/>
</dbReference>
<dbReference type="OrthoDB" id="9797743at2"/>
<dbReference type="Proteomes" id="UP000219439">
    <property type="component" value="Unassembled WGS sequence"/>
</dbReference>
<dbReference type="AlphaFoldDB" id="A0A285NAT6"/>
<keyword evidence="6" id="KW-1185">Reference proteome</keyword>
<comment type="pathway">
    <text evidence="2">Organic acid metabolism; glycolate biosynthesis; glycolate from 2-phosphoglycolate: step 1/1.</text>
</comment>
<evidence type="ECO:0000313" key="6">
    <source>
        <dbReference type="Proteomes" id="UP000219439"/>
    </source>
</evidence>
<organism evidence="5 6">
    <name type="scientific">Cohaesibacter gelatinilyticus</name>
    <dbReference type="NCBI Taxonomy" id="372072"/>
    <lineage>
        <taxon>Bacteria</taxon>
        <taxon>Pseudomonadati</taxon>
        <taxon>Pseudomonadota</taxon>
        <taxon>Alphaproteobacteria</taxon>
        <taxon>Hyphomicrobiales</taxon>
        <taxon>Cohaesibacteraceae</taxon>
    </lineage>
</organism>
<dbReference type="Gene3D" id="3.40.50.1000">
    <property type="entry name" value="HAD superfamily/HAD-like"/>
    <property type="match status" value="1"/>
</dbReference>
<dbReference type="Pfam" id="PF00702">
    <property type="entry name" value="Hydrolase"/>
    <property type="match status" value="1"/>
</dbReference>
<dbReference type="SFLD" id="SFLDS00003">
    <property type="entry name" value="Haloacid_Dehalogenase"/>
    <property type="match status" value="1"/>
</dbReference>
<sequence length="251" mass="26964">MPVSDTIKAVLFDRDGTLLDLQATWAGAFYFIIRDMAGGDESKIQTLADYSGYFMDSRKFDMRSRLLTGAPSDYCARWAEICERPYGEDFMRDFTDLSLKYCDVSPTFLPGASQALDALKHAGIPMGIATNGTESSARRQMAHLGYEDHFFAVIGYDSGYGAKPEAGQVLAFADQLQIEPGDVLMIGDSLHDVHAGKAAGAMTLALPTGAASSDELLAEADQVISSLADLPLMLGLPLPVSAPQARPSLPL</sequence>
<evidence type="ECO:0000256" key="3">
    <source>
        <dbReference type="ARBA" id="ARBA00006171"/>
    </source>
</evidence>
<proteinExistence type="inferred from homology"/>
<comment type="similarity">
    <text evidence="3">Belongs to the HAD-like hydrolase superfamily. CbbY/CbbZ/Gph/YieH family.</text>
</comment>
<dbReference type="GO" id="GO:0005829">
    <property type="term" value="C:cytosol"/>
    <property type="evidence" value="ECO:0007669"/>
    <property type="project" value="TreeGrafter"/>
</dbReference>
<dbReference type="GO" id="GO:0008967">
    <property type="term" value="F:phosphoglycolate phosphatase activity"/>
    <property type="evidence" value="ECO:0007669"/>
    <property type="project" value="UniProtKB-EC"/>
</dbReference>
<dbReference type="Gene3D" id="1.10.150.240">
    <property type="entry name" value="Putative phosphatase, domain 2"/>
    <property type="match status" value="1"/>
</dbReference>
<dbReference type="PANTHER" id="PTHR43434:SF1">
    <property type="entry name" value="PHOSPHOGLYCOLATE PHOSPHATASE"/>
    <property type="match status" value="1"/>
</dbReference>
<dbReference type="RefSeq" id="WP_097151743.1">
    <property type="nucleotide sequence ID" value="NZ_OBEL01000001.1"/>
</dbReference>
<dbReference type="InterPro" id="IPR023214">
    <property type="entry name" value="HAD_sf"/>
</dbReference>
<dbReference type="EMBL" id="OBEL01000001">
    <property type="protein sequence ID" value="SNZ06428.1"/>
    <property type="molecule type" value="Genomic_DNA"/>
</dbReference>
<evidence type="ECO:0000256" key="2">
    <source>
        <dbReference type="ARBA" id="ARBA00004818"/>
    </source>
</evidence>
<evidence type="ECO:0000256" key="4">
    <source>
        <dbReference type="ARBA" id="ARBA00013078"/>
    </source>
</evidence>
<dbReference type="InterPro" id="IPR023198">
    <property type="entry name" value="PGP-like_dom2"/>
</dbReference>
<evidence type="ECO:0000313" key="5">
    <source>
        <dbReference type="EMBL" id="SNZ06428.1"/>
    </source>
</evidence>
<comment type="catalytic activity">
    <reaction evidence="1">
        <text>2-phosphoglycolate + H2O = glycolate + phosphate</text>
        <dbReference type="Rhea" id="RHEA:14369"/>
        <dbReference type="ChEBI" id="CHEBI:15377"/>
        <dbReference type="ChEBI" id="CHEBI:29805"/>
        <dbReference type="ChEBI" id="CHEBI:43474"/>
        <dbReference type="ChEBI" id="CHEBI:58033"/>
        <dbReference type="EC" id="3.1.3.18"/>
    </reaction>
</comment>
<dbReference type="NCBIfam" id="TIGR01549">
    <property type="entry name" value="HAD-SF-IA-v1"/>
    <property type="match status" value="1"/>
</dbReference>